<protein>
    <recommendedName>
        <fullName evidence="3">mannitol 2-dehydrogenase</fullName>
        <ecNumber evidence="3">1.1.1.67</ecNumber>
    </recommendedName>
</protein>
<comment type="similarity">
    <text evidence="1">Belongs to the mannitol dehydrogenase family.</text>
</comment>
<evidence type="ECO:0000313" key="8">
    <source>
        <dbReference type="Proteomes" id="UP000002009"/>
    </source>
</evidence>
<dbReference type="Gene3D" id="3.40.50.720">
    <property type="entry name" value="NAD(P)-binding Rossmann-like Domain"/>
    <property type="match status" value="1"/>
</dbReference>
<sequence length="634" mass="70016">MAAHVAAMIGFRTALAAPRALRRVPRSRAARETRGGNDGGFPVVRAEIRRIASPDGTVVDLPNVTFKRPPAVDRAACKSGMMHIGVGGFHRSHQQAFMNELLDVNFDVAKNWCTTGVGVMPNDSAMRDYLRDNDWTYPIVARSGTDASTMRAEVEEVYALRDMILAFEDPIACIEAMANPDVKIVSLTITEFGYRVPLNSSDFKFIERALNGEMDCETPYPEDMEKPSTFGIICAAAAARFERGQRPFTLMSCDNLPHNGDVCKGRMTSAAEELVCAGLCSVSLDEFVVWLQNEVRYPSTMVDRITPATSWDDIATMPDKYGFEDKWPVMCEPYKHWVIEDDFVDGARPPWETVGATLTKDVVSHELMKVRLLNVTHSAMCYVGILAGLTHVHEACLHSKIRSYLELVMLEEIAPTLRANPEMDKSLCDRIPSYARSVLERFENVAVKDQLDRIAMDGSEKFRVQGSGVIREGIALGLPMDAFALYVAAWAHFVKREVEAGVEVKDMGAQGVTAPFRPGGTGLPAFLDMVDIFGDLAMDLTWRQNVTRMYDTINEHGMEFALDVVLGTVSAFPDSIRSDLRLDNPTRAQEAQQLAGDEAVVAVVNPARLASAETIMYTSEMLMGEGSSVNVNAR</sequence>
<dbReference type="AlphaFoldDB" id="C1FJR8"/>
<reference evidence="7 8" key="1">
    <citation type="journal article" date="2009" name="Science">
        <title>Green evolution and dynamic adaptations revealed by genomes of the marine picoeukaryotes Micromonas.</title>
        <authorList>
            <person name="Worden A.Z."/>
            <person name="Lee J.H."/>
            <person name="Mock T."/>
            <person name="Rouze P."/>
            <person name="Simmons M.P."/>
            <person name="Aerts A.L."/>
            <person name="Allen A.E."/>
            <person name="Cuvelier M.L."/>
            <person name="Derelle E."/>
            <person name="Everett M.V."/>
            <person name="Foulon E."/>
            <person name="Grimwood J."/>
            <person name="Gundlach H."/>
            <person name="Henrissat B."/>
            <person name="Napoli C."/>
            <person name="McDonald S.M."/>
            <person name="Parker M.S."/>
            <person name="Rombauts S."/>
            <person name="Salamov A."/>
            <person name="Von Dassow P."/>
            <person name="Badger J.H."/>
            <person name="Coutinho P.M."/>
            <person name="Demir E."/>
            <person name="Dubchak I."/>
            <person name="Gentemann C."/>
            <person name="Eikrem W."/>
            <person name="Gready J.E."/>
            <person name="John U."/>
            <person name="Lanier W."/>
            <person name="Lindquist E.A."/>
            <person name="Lucas S."/>
            <person name="Mayer K.F."/>
            <person name="Moreau H."/>
            <person name="Not F."/>
            <person name="Otillar R."/>
            <person name="Panaud O."/>
            <person name="Pangilinan J."/>
            <person name="Paulsen I."/>
            <person name="Piegu B."/>
            <person name="Poliakov A."/>
            <person name="Robbens S."/>
            <person name="Schmutz J."/>
            <person name="Toulza E."/>
            <person name="Wyss T."/>
            <person name="Zelensky A."/>
            <person name="Zhou K."/>
            <person name="Armbrust E.V."/>
            <person name="Bhattacharya D."/>
            <person name="Goodenough U.W."/>
            <person name="Van de Peer Y."/>
            <person name="Grigoriev I.V."/>
        </authorList>
    </citation>
    <scope>NUCLEOTIDE SEQUENCE [LARGE SCALE GENOMIC DNA]</scope>
    <source>
        <strain evidence="8">RCC299 / NOUM17</strain>
    </source>
</reference>
<dbReference type="InterPro" id="IPR013131">
    <property type="entry name" value="Mannitol_DH_N"/>
</dbReference>
<dbReference type="Pfam" id="PF01232">
    <property type="entry name" value="Mannitol_dh"/>
    <property type="match status" value="1"/>
</dbReference>
<dbReference type="eggNOG" id="ENOG502QT30">
    <property type="taxonomic scope" value="Eukaryota"/>
</dbReference>
<proteinExistence type="inferred from homology"/>
<dbReference type="InterPro" id="IPR036291">
    <property type="entry name" value="NAD(P)-bd_dom_sf"/>
</dbReference>
<dbReference type="SUPFAM" id="SSF51735">
    <property type="entry name" value="NAD(P)-binding Rossmann-fold domains"/>
    <property type="match status" value="1"/>
</dbReference>
<dbReference type="Pfam" id="PF08125">
    <property type="entry name" value="Mannitol_dh_C"/>
    <property type="match status" value="1"/>
</dbReference>
<dbReference type="InterPro" id="IPR013118">
    <property type="entry name" value="Mannitol_DH_C"/>
</dbReference>
<dbReference type="InterPro" id="IPR013328">
    <property type="entry name" value="6PGD_dom2"/>
</dbReference>
<keyword evidence="2" id="KW-0560">Oxidoreductase</keyword>
<dbReference type="EC" id="1.1.1.67" evidence="3"/>
<dbReference type="Gene3D" id="1.10.1040.10">
    <property type="entry name" value="N-(1-d-carboxylethyl)-l-norvaline Dehydrogenase, domain 2"/>
    <property type="match status" value="1"/>
</dbReference>
<dbReference type="Proteomes" id="UP000002009">
    <property type="component" value="Chromosome 12"/>
</dbReference>
<dbReference type="OrthoDB" id="2016955at2759"/>
<organism evidence="7 8">
    <name type="scientific">Micromonas commoda (strain RCC299 / NOUM17 / CCMP2709)</name>
    <name type="common">Picoplanktonic green alga</name>
    <dbReference type="NCBI Taxonomy" id="296587"/>
    <lineage>
        <taxon>Eukaryota</taxon>
        <taxon>Viridiplantae</taxon>
        <taxon>Chlorophyta</taxon>
        <taxon>Mamiellophyceae</taxon>
        <taxon>Mamiellales</taxon>
        <taxon>Mamiellaceae</taxon>
        <taxon>Micromonas</taxon>
    </lineage>
</organism>
<dbReference type="EMBL" id="CP001577">
    <property type="protein sequence ID" value="ACO70391.1"/>
    <property type="molecule type" value="Genomic_DNA"/>
</dbReference>
<evidence type="ECO:0000256" key="4">
    <source>
        <dbReference type="ARBA" id="ARBA00047733"/>
    </source>
</evidence>
<dbReference type="GeneID" id="8248277"/>
<evidence type="ECO:0000313" key="7">
    <source>
        <dbReference type="EMBL" id="ACO70391.1"/>
    </source>
</evidence>
<evidence type="ECO:0000259" key="5">
    <source>
        <dbReference type="Pfam" id="PF01232"/>
    </source>
</evidence>
<dbReference type="OMA" id="PWEQMKL"/>
<evidence type="ECO:0000259" key="6">
    <source>
        <dbReference type="Pfam" id="PF08125"/>
    </source>
</evidence>
<accession>C1FJR8</accession>
<dbReference type="PRINTS" id="PR00084">
    <property type="entry name" value="MTLDHDRGNASE"/>
</dbReference>
<dbReference type="SUPFAM" id="SSF48179">
    <property type="entry name" value="6-phosphogluconate dehydrogenase C-terminal domain-like"/>
    <property type="match status" value="1"/>
</dbReference>
<name>C1FJR8_MICCC</name>
<dbReference type="InterPro" id="IPR008927">
    <property type="entry name" value="6-PGluconate_DH-like_C_sf"/>
</dbReference>
<dbReference type="InterPro" id="IPR050988">
    <property type="entry name" value="Mannitol_DH/Oxidoreductase"/>
</dbReference>
<evidence type="ECO:0000256" key="3">
    <source>
        <dbReference type="ARBA" id="ARBA00038970"/>
    </source>
</evidence>
<dbReference type="KEGG" id="mis:MICPUN_62889"/>
<dbReference type="STRING" id="296587.C1FJR8"/>
<keyword evidence="8" id="KW-1185">Reference proteome</keyword>
<gene>
    <name evidence="7" type="ORF">MICPUN_62889</name>
</gene>
<dbReference type="InParanoid" id="C1FJR8"/>
<feature type="domain" description="Mannitol dehydrogenase C-terminal" evidence="6">
    <location>
        <begin position="361"/>
        <end position="553"/>
    </location>
</feature>
<dbReference type="InterPro" id="IPR000669">
    <property type="entry name" value="Mannitol_DH"/>
</dbReference>
<dbReference type="RefSeq" id="XP_002509133.1">
    <property type="nucleotide sequence ID" value="XM_002509087.1"/>
</dbReference>
<dbReference type="PANTHER" id="PTHR43362:SF1">
    <property type="entry name" value="MANNITOL DEHYDROGENASE 2-RELATED"/>
    <property type="match status" value="1"/>
</dbReference>
<dbReference type="GO" id="GO:0050086">
    <property type="term" value="F:mannitol 2-dehydrogenase activity"/>
    <property type="evidence" value="ECO:0007669"/>
    <property type="project" value="UniProtKB-EC"/>
</dbReference>
<feature type="domain" description="Mannitol dehydrogenase N-terminal" evidence="5">
    <location>
        <begin position="81"/>
        <end position="352"/>
    </location>
</feature>
<dbReference type="PANTHER" id="PTHR43362">
    <property type="entry name" value="MANNITOL DEHYDROGENASE DSF1-RELATED"/>
    <property type="match status" value="1"/>
</dbReference>
<evidence type="ECO:0000256" key="1">
    <source>
        <dbReference type="ARBA" id="ARBA00006541"/>
    </source>
</evidence>
<comment type="catalytic activity">
    <reaction evidence="4">
        <text>D-mannitol + NAD(+) = D-fructose + NADH + H(+)</text>
        <dbReference type="Rhea" id="RHEA:12084"/>
        <dbReference type="ChEBI" id="CHEBI:15378"/>
        <dbReference type="ChEBI" id="CHEBI:16899"/>
        <dbReference type="ChEBI" id="CHEBI:37721"/>
        <dbReference type="ChEBI" id="CHEBI:57540"/>
        <dbReference type="ChEBI" id="CHEBI:57945"/>
        <dbReference type="EC" id="1.1.1.67"/>
    </reaction>
</comment>
<evidence type="ECO:0000256" key="2">
    <source>
        <dbReference type="ARBA" id="ARBA00023002"/>
    </source>
</evidence>